<dbReference type="GO" id="GO:0006777">
    <property type="term" value="P:Mo-molybdopterin cofactor biosynthetic process"/>
    <property type="evidence" value="ECO:0007669"/>
    <property type="project" value="UniProtKB-UniRule"/>
</dbReference>
<dbReference type="NCBIfam" id="NF001943">
    <property type="entry name" value="PRK00724.1-2"/>
    <property type="match status" value="1"/>
</dbReference>
<comment type="function">
    <text evidence="3">Required for formate dehydrogenase (FDH) activity. Acts as a sulfur carrier protein that transfers sulfur from IscS to the molybdenum cofactor prior to its insertion into FDH.</text>
</comment>
<evidence type="ECO:0000256" key="1">
    <source>
        <dbReference type="ARBA" id="ARBA00022490"/>
    </source>
</evidence>
<keyword evidence="2 3" id="KW-0501">Molybdenum cofactor biosynthesis</keyword>
<dbReference type="InterPro" id="IPR003786">
    <property type="entry name" value="FdhD"/>
</dbReference>
<feature type="binding site" evidence="3">
    <location>
        <begin position="263"/>
        <end position="268"/>
    </location>
    <ligand>
        <name>Mo-bis(molybdopterin guanine dinucleotide)</name>
        <dbReference type="ChEBI" id="CHEBI:60539"/>
    </ligand>
</feature>
<dbReference type="SUPFAM" id="SSF53927">
    <property type="entry name" value="Cytidine deaminase-like"/>
    <property type="match status" value="1"/>
</dbReference>
<comment type="similarity">
    <text evidence="3">Belongs to the FdhD family.</text>
</comment>
<gene>
    <name evidence="3" type="primary">fdhD</name>
    <name evidence="4" type="ORF">DFJ64_0055</name>
</gene>
<proteinExistence type="inferred from homology"/>
<dbReference type="HAMAP" id="MF_00187">
    <property type="entry name" value="FdhD"/>
    <property type="match status" value="1"/>
</dbReference>
<feature type="active site" description="Cysteine persulfide intermediate" evidence="3">
    <location>
        <position position="122"/>
    </location>
</feature>
<dbReference type="Pfam" id="PF02634">
    <property type="entry name" value="FdhD-NarQ"/>
    <property type="match status" value="1"/>
</dbReference>
<keyword evidence="5" id="KW-1185">Reference proteome</keyword>
<organism evidence="4 5">
    <name type="scientific">Thermasporomyces composti</name>
    <dbReference type="NCBI Taxonomy" id="696763"/>
    <lineage>
        <taxon>Bacteria</taxon>
        <taxon>Bacillati</taxon>
        <taxon>Actinomycetota</taxon>
        <taxon>Actinomycetes</taxon>
        <taxon>Propionibacteriales</taxon>
        <taxon>Nocardioidaceae</taxon>
        <taxon>Thermasporomyces</taxon>
    </lineage>
</organism>
<dbReference type="Gene3D" id="3.10.20.10">
    <property type="match status" value="1"/>
</dbReference>
<dbReference type="OrthoDB" id="3197277at2"/>
<dbReference type="AlphaFoldDB" id="A0A3D9UYS6"/>
<dbReference type="GO" id="GO:0097163">
    <property type="term" value="F:sulfur carrier activity"/>
    <property type="evidence" value="ECO:0007669"/>
    <property type="project" value="UniProtKB-UniRule"/>
</dbReference>
<keyword evidence="1 3" id="KW-0963">Cytoplasm</keyword>
<dbReference type="PANTHER" id="PTHR30592:SF1">
    <property type="entry name" value="SULFUR CARRIER PROTEIN FDHD"/>
    <property type="match status" value="1"/>
</dbReference>
<dbReference type="Proteomes" id="UP000256485">
    <property type="component" value="Unassembled WGS sequence"/>
</dbReference>
<dbReference type="GO" id="GO:0005737">
    <property type="term" value="C:cytoplasm"/>
    <property type="evidence" value="ECO:0007669"/>
    <property type="project" value="UniProtKB-SubCell"/>
</dbReference>
<protein>
    <recommendedName>
        <fullName evidence="3">Sulfur carrier protein FdhD</fullName>
    </recommendedName>
</protein>
<dbReference type="InterPro" id="IPR016193">
    <property type="entry name" value="Cytidine_deaminase-like"/>
</dbReference>
<dbReference type="GO" id="GO:0016783">
    <property type="term" value="F:sulfurtransferase activity"/>
    <property type="evidence" value="ECO:0007669"/>
    <property type="project" value="InterPro"/>
</dbReference>
<sequence length="285" mass="30217">MTLSDRRPKSTARVRVREVDSGTVRQREDLVATEEPLEIRVAWPGASPRSLVVTMRTPGADFDLAVGFLVSEGLLTHPDGVVQVRYCTDPGVEQTYNVVTVDLTGPLRGPVAARYGAASAACGICGKQSLDELELSGLHSVAPGPVVDPVTLCALPDRLRAAQSLFSRTGGLHAAGVFTPEGELVCAREDVGRHNAVDKLIGWAFLRRRLPLAGHLLVVSGRAGFEICQKALAAGVPFVAAVGAPSSLAVDLCDRFGMTLVGFLRGARYVVYTHPDRAAGRGVNQ</sequence>
<dbReference type="EMBL" id="QTUC01000001">
    <property type="protein sequence ID" value="REF34692.1"/>
    <property type="molecule type" value="Genomic_DNA"/>
</dbReference>
<evidence type="ECO:0000256" key="3">
    <source>
        <dbReference type="HAMAP-Rule" id="MF_00187"/>
    </source>
</evidence>
<accession>A0A3D9UYS6</accession>
<evidence type="ECO:0000313" key="4">
    <source>
        <dbReference type="EMBL" id="REF34692.1"/>
    </source>
</evidence>
<reference evidence="4 5" key="1">
    <citation type="submission" date="2018-08" db="EMBL/GenBank/DDBJ databases">
        <title>Sequencing the genomes of 1000 actinobacteria strains.</title>
        <authorList>
            <person name="Klenk H.-P."/>
        </authorList>
    </citation>
    <scope>NUCLEOTIDE SEQUENCE [LARGE SCALE GENOMIC DNA]</scope>
    <source>
        <strain evidence="4 5">DSM 22891</strain>
    </source>
</reference>
<comment type="caution">
    <text evidence="4">The sequence shown here is derived from an EMBL/GenBank/DDBJ whole genome shotgun (WGS) entry which is preliminary data.</text>
</comment>
<comment type="subcellular location">
    <subcellularLocation>
        <location evidence="3">Cytoplasm</location>
    </subcellularLocation>
</comment>
<evidence type="ECO:0000256" key="2">
    <source>
        <dbReference type="ARBA" id="ARBA00023150"/>
    </source>
</evidence>
<evidence type="ECO:0000313" key="5">
    <source>
        <dbReference type="Proteomes" id="UP000256485"/>
    </source>
</evidence>
<dbReference type="NCBIfam" id="TIGR00129">
    <property type="entry name" value="fdhD_narQ"/>
    <property type="match status" value="1"/>
</dbReference>
<dbReference type="PIRSF" id="PIRSF015626">
    <property type="entry name" value="FdhD"/>
    <property type="match status" value="1"/>
</dbReference>
<dbReference type="RefSeq" id="WP_115848607.1">
    <property type="nucleotide sequence ID" value="NZ_QTUC01000001.1"/>
</dbReference>
<dbReference type="PANTHER" id="PTHR30592">
    <property type="entry name" value="FORMATE DEHYDROGENASE"/>
    <property type="match status" value="1"/>
</dbReference>
<name>A0A3D9UYS6_THECX</name>
<dbReference type="Gene3D" id="3.40.140.10">
    <property type="entry name" value="Cytidine Deaminase, domain 2"/>
    <property type="match status" value="1"/>
</dbReference>